<accession>A0ABS2CCU5</accession>
<feature type="transmembrane region" description="Helical" evidence="1">
    <location>
        <begin position="241"/>
        <end position="259"/>
    </location>
</feature>
<evidence type="ECO:0000313" key="4">
    <source>
        <dbReference type="Proteomes" id="UP001195660"/>
    </source>
</evidence>
<dbReference type="Proteomes" id="UP001195660">
    <property type="component" value="Unassembled WGS sequence"/>
</dbReference>
<dbReference type="InterPro" id="IPR006976">
    <property type="entry name" value="VanZ-like"/>
</dbReference>
<proteinExistence type="predicted"/>
<evidence type="ECO:0000256" key="1">
    <source>
        <dbReference type="SAM" id="Phobius"/>
    </source>
</evidence>
<feature type="transmembrane region" description="Helical" evidence="1">
    <location>
        <begin position="58"/>
        <end position="83"/>
    </location>
</feature>
<sequence length="367" mass="41368">MKPSSISFLARKAKPTMVSPFFFAVYLLVILILSWYPFSGWRFTGEPVFAFYSYPLPYYFTLFDNTINILAYIPLGLSAALILRRSRLALIYATLIGLFVSMGVEFVQQFLPSRVASNMDILSNGFGTFLGAVIGVLFSHRSVIRRWQAFRYDYLAPGPAVEWGAIWLLLWFTTQFDPSLPFLGVVVLPQGLPQPFVSPMNNPALFLRLLEGGGMMLHLLGVALFVSVLVRESRQIPRAMLGVLFCALLVKMGFAGMLLQPEQFFAWLNLNIVLGGVVGGIVLWVLWQLNRRLRAAAGFVSLFAATWVSDIWPLTAKASPQLMIFRWNYGHLQHFNGLSHAIGDVWPFGAMLFFLYFIAVPAQEQDW</sequence>
<evidence type="ECO:0000313" key="3">
    <source>
        <dbReference type="EMBL" id="MBM5571966.1"/>
    </source>
</evidence>
<protein>
    <submittedName>
        <fullName evidence="3">VanZ family protein</fullName>
    </submittedName>
</protein>
<keyword evidence="1" id="KW-0812">Transmembrane</keyword>
<feature type="transmembrane region" description="Helical" evidence="1">
    <location>
        <begin position="90"/>
        <end position="109"/>
    </location>
</feature>
<name>A0ABS2CCU5_9NEIS</name>
<reference evidence="3 4" key="1">
    <citation type="submission" date="2019-11" db="EMBL/GenBank/DDBJ databases">
        <title>Novel Deefgea species.</title>
        <authorList>
            <person name="Han J.-H."/>
        </authorList>
    </citation>
    <scope>NUCLEOTIDE SEQUENCE [LARGE SCALE GENOMIC DNA]</scope>
    <source>
        <strain evidence="3 4">LMG 24817</strain>
    </source>
</reference>
<feature type="domain" description="VanZ-like" evidence="2">
    <location>
        <begin position="23"/>
        <end position="138"/>
    </location>
</feature>
<feature type="transmembrane region" description="Helical" evidence="1">
    <location>
        <begin position="21"/>
        <end position="38"/>
    </location>
</feature>
<evidence type="ECO:0000259" key="2">
    <source>
        <dbReference type="Pfam" id="PF04892"/>
    </source>
</evidence>
<feature type="transmembrane region" description="Helical" evidence="1">
    <location>
        <begin position="345"/>
        <end position="362"/>
    </location>
</feature>
<dbReference type="PANTHER" id="PTHR28008:SF1">
    <property type="entry name" value="DOMAIN PROTEIN, PUTATIVE (AFU_ORTHOLOGUE AFUA_3G10980)-RELATED"/>
    <property type="match status" value="1"/>
</dbReference>
<feature type="transmembrane region" description="Helical" evidence="1">
    <location>
        <begin position="205"/>
        <end position="229"/>
    </location>
</feature>
<dbReference type="EMBL" id="WOFE01000004">
    <property type="protein sequence ID" value="MBM5571966.1"/>
    <property type="molecule type" value="Genomic_DNA"/>
</dbReference>
<keyword evidence="1" id="KW-0472">Membrane</keyword>
<gene>
    <name evidence="3" type="ORF">GM173_10295</name>
</gene>
<organism evidence="3 4">
    <name type="scientific">Deefgea chitinilytica</name>
    <dbReference type="NCBI Taxonomy" id="570276"/>
    <lineage>
        <taxon>Bacteria</taxon>
        <taxon>Pseudomonadati</taxon>
        <taxon>Pseudomonadota</taxon>
        <taxon>Betaproteobacteria</taxon>
        <taxon>Neisseriales</taxon>
        <taxon>Chitinibacteraceae</taxon>
        <taxon>Deefgea</taxon>
    </lineage>
</organism>
<dbReference type="PANTHER" id="PTHR28008">
    <property type="entry name" value="DOMAIN PROTEIN, PUTATIVE (AFU_ORTHOLOGUE AFUA_3G10980)-RELATED"/>
    <property type="match status" value="1"/>
</dbReference>
<keyword evidence="1" id="KW-1133">Transmembrane helix</keyword>
<keyword evidence="4" id="KW-1185">Reference proteome</keyword>
<feature type="transmembrane region" description="Helical" evidence="1">
    <location>
        <begin position="293"/>
        <end position="312"/>
    </location>
</feature>
<comment type="caution">
    <text evidence="3">The sequence shown here is derived from an EMBL/GenBank/DDBJ whole genome shotgun (WGS) entry which is preliminary data.</text>
</comment>
<dbReference type="Pfam" id="PF04892">
    <property type="entry name" value="VanZ"/>
    <property type="match status" value="1"/>
</dbReference>
<feature type="transmembrane region" description="Helical" evidence="1">
    <location>
        <begin position="265"/>
        <end position="286"/>
    </location>
</feature>
<feature type="transmembrane region" description="Helical" evidence="1">
    <location>
        <begin position="121"/>
        <end position="140"/>
    </location>
</feature>